<evidence type="ECO:0000313" key="2">
    <source>
        <dbReference type="EMBL" id="KZZ87499.1"/>
    </source>
</evidence>
<feature type="region of interest" description="Disordered" evidence="1">
    <location>
        <begin position="244"/>
        <end position="279"/>
    </location>
</feature>
<comment type="caution">
    <text evidence="2">The sequence shown here is derived from an EMBL/GenBank/DDBJ whole genome shotgun (WGS) entry which is preliminary data.</text>
</comment>
<accession>A0A167VGL0</accession>
<dbReference type="EMBL" id="AZGZ01000033">
    <property type="protein sequence ID" value="KZZ87499.1"/>
    <property type="molecule type" value="Genomic_DNA"/>
</dbReference>
<evidence type="ECO:0000313" key="3">
    <source>
        <dbReference type="Proteomes" id="UP000242877"/>
    </source>
</evidence>
<dbReference type="Pfam" id="PF13041">
    <property type="entry name" value="PPR_2"/>
    <property type="match status" value="1"/>
</dbReference>
<dbReference type="OrthoDB" id="185373at2759"/>
<dbReference type="Proteomes" id="UP000242877">
    <property type="component" value="Unassembled WGS sequence"/>
</dbReference>
<feature type="compositionally biased region" description="Low complexity" evidence="1">
    <location>
        <begin position="264"/>
        <end position="275"/>
    </location>
</feature>
<sequence length="439" mass="50289">MLRCANTTAHRTGVVLNTFLKQGTSTAPLPFSHTYRQSTVLVRSYQHKSFTGRRPDDRYKSSNSAKAAEGPSRRDKRRLREDYRNPKFKLPQFSDASTVTPQSVALELKWVQDRVALAKRVEQLLAHDDYDKARELVRAADKNNIDCVVAWNHIFEYLMGHNQPMVAFKLYNDMKKAGTKPNASTYTIMLSGLANSTSPNAVNVASSIYRSLSDPKSGIKPSTIHHNALLELKMRLEYEHKSKISEVEDTPDQAGNKLKDKNSTTPRKNGTTTTTVRPQTPQDLFKSTHIEALRLLNPHVQRIKHLLAYGKTHLPSISRRLSLTETEEETLDRQALRNIQQGKIPRGCRLDIDQALHSLVAVRRILISLLNPKSCTLTNREKLWYKEELDRLREFIEPRKPFGNQKKVLTVEEEKAKHLQKCVREDIKPHHFNDYDGLQ</sequence>
<protein>
    <submittedName>
        <fullName evidence="2">Pentatricopeptide repeat protein</fullName>
    </submittedName>
</protein>
<gene>
    <name evidence="2" type="ORF">AAP_05582</name>
</gene>
<name>A0A167VGL0_9EURO</name>
<feature type="region of interest" description="Disordered" evidence="1">
    <location>
        <begin position="46"/>
        <end position="81"/>
    </location>
</feature>
<reference evidence="2 3" key="1">
    <citation type="journal article" date="2016" name="Genome Biol. Evol.">
        <title>Divergent and convergent evolution of fungal pathogenicity.</title>
        <authorList>
            <person name="Shang Y."/>
            <person name="Xiao G."/>
            <person name="Zheng P."/>
            <person name="Cen K."/>
            <person name="Zhan S."/>
            <person name="Wang C."/>
        </authorList>
    </citation>
    <scope>NUCLEOTIDE SEQUENCE [LARGE SCALE GENOMIC DNA]</scope>
    <source>
        <strain evidence="2 3">ARSEF 7405</strain>
    </source>
</reference>
<dbReference type="Gene3D" id="1.25.40.10">
    <property type="entry name" value="Tetratricopeptide repeat domain"/>
    <property type="match status" value="1"/>
</dbReference>
<organism evidence="2 3">
    <name type="scientific">Ascosphaera apis ARSEF 7405</name>
    <dbReference type="NCBI Taxonomy" id="392613"/>
    <lineage>
        <taxon>Eukaryota</taxon>
        <taxon>Fungi</taxon>
        <taxon>Dikarya</taxon>
        <taxon>Ascomycota</taxon>
        <taxon>Pezizomycotina</taxon>
        <taxon>Eurotiomycetes</taxon>
        <taxon>Eurotiomycetidae</taxon>
        <taxon>Onygenales</taxon>
        <taxon>Ascosphaeraceae</taxon>
        <taxon>Ascosphaera</taxon>
    </lineage>
</organism>
<evidence type="ECO:0000256" key="1">
    <source>
        <dbReference type="SAM" id="MobiDB-lite"/>
    </source>
</evidence>
<dbReference type="VEuPathDB" id="FungiDB:AAP_05582"/>
<dbReference type="InterPro" id="IPR002885">
    <property type="entry name" value="PPR_rpt"/>
</dbReference>
<dbReference type="InterPro" id="IPR011990">
    <property type="entry name" value="TPR-like_helical_dom_sf"/>
</dbReference>
<proteinExistence type="predicted"/>
<keyword evidence="3" id="KW-1185">Reference proteome</keyword>
<dbReference type="AlphaFoldDB" id="A0A167VGL0"/>
<dbReference type="NCBIfam" id="TIGR00756">
    <property type="entry name" value="PPR"/>
    <property type="match status" value="1"/>
</dbReference>